<sequence length="182" mass="20551">MLHTFVAMRNLDIASQRSLHHSENLGYCSDAPNSAHWSRPEFLVGKLAQLSMFTMLQIRLKTKGSFKTTAEEKTINSEFAPYIQFHVALDCATLPMIASVSKRMVILGRHMERRQEEAWPLCSFGPKAPPSDAIPSDSTRTRVSRGRQTCEVWSQMLHNLCSRDDSASRQDHVVSVGQTFVK</sequence>
<protein>
    <submittedName>
        <fullName evidence="2">Uncharacterized protein</fullName>
    </submittedName>
</protein>
<accession>A0A1I7Y8S0</accession>
<reference evidence="2" key="1">
    <citation type="submission" date="2016-11" db="UniProtKB">
        <authorList>
            <consortium name="WormBaseParasite"/>
        </authorList>
    </citation>
    <scope>IDENTIFICATION</scope>
</reference>
<dbReference type="WBParaSite" id="L893_g13794.t1">
    <property type="protein sequence ID" value="L893_g13794.t1"/>
    <property type="gene ID" value="L893_g13794"/>
</dbReference>
<dbReference type="Proteomes" id="UP000095287">
    <property type="component" value="Unplaced"/>
</dbReference>
<dbReference type="AlphaFoldDB" id="A0A1I7Y8S0"/>
<organism evidence="1 2">
    <name type="scientific">Steinernema glaseri</name>
    <dbReference type="NCBI Taxonomy" id="37863"/>
    <lineage>
        <taxon>Eukaryota</taxon>
        <taxon>Metazoa</taxon>
        <taxon>Ecdysozoa</taxon>
        <taxon>Nematoda</taxon>
        <taxon>Chromadorea</taxon>
        <taxon>Rhabditida</taxon>
        <taxon>Tylenchina</taxon>
        <taxon>Panagrolaimomorpha</taxon>
        <taxon>Strongyloidoidea</taxon>
        <taxon>Steinernematidae</taxon>
        <taxon>Steinernema</taxon>
    </lineage>
</organism>
<evidence type="ECO:0000313" key="1">
    <source>
        <dbReference type="Proteomes" id="UP000095287"/>
    </source>
</evidence>
<evidence type="ECO:0000313" key="2">
    <source>
        <dbReference type="WBParaSite" id="L893_g13794.t1"/>
    </source>
</evidence>
<keyword evidence="1" id="KW-1185">Reference proteome</keyword>
<name>A0A1I7Y8S0_9BILA</name>
<proteinExistence type="predicted"/>